<accession>A0ABQ8E7X2</accession>
<keyword evidence="1" id="KW-0472">Membrane</keyword>
<dbReference type="EMBL" id="JAGKQM010000002">
    <property type="protein sequence ID" value="KAH0936760.1"/>
    <property type="molecule type" value="Genomic_DNA"/>
</dbReference>
<feature type="transmembrane region" description="Helical" evidence="1">
    <location>
        <begin position="6"/>
        <end position="23"/>
    </location>
</feature>
<organism evidence="2 3">
    <name type="scientific">Brassica napus</name>
    <name type="common">Rape</name>
    <dbReference type="NCBI Taxonomy" id="3708"/>
    <lineage>
        <taxon>Eukaryota</taxon>
        <taxon>Viridiplantae</taxon>
        <taxon>Streptophyta</taxon>
        <taxon>Embryophyta</taxon>
        <taxon>Tracheophyta</taxon>
        <taxon>Spermatophyta</taxon>
        <taxon>Magnoliopsida</taxon>
        <taxon>eudicotyledons</taxon>
        <taxon>Gunneridae</taxon>
        <taxon>Pentapetalae</taxon>
        <taxon>rosids</taxon>
        <taxon>malvids</taxon>
        <taxon>Brassicales</taxon>
        <taxon>Brassicaceae</taxon>
        <taxon>Brassiceae</taxon>
        <taxon>Brassica</taxon>
    </lineage>
</organism>
<keyword evidence="1" id="KW-1133">Transmembrane helix</keyword>
<name>A0ABQ8E7X2_BRANA</name>
<keyword evidence="1" id="KW-0812">Transmembrane</keyword>
<evidence type="ECO:0000313" key="2">
    <source>
        <dbReference type="EMBL" id="KAH0936760.1"/>
    </source>
</evidence>
<proteinExistence type="predicted"/>
<evidence type="ECO:0000313" key="3">
    <source>
        <dbReference type="Proteomes" id="UP000824890"/>
    </source>
</evidence>
<keyword evidence="3" id="KW-1185">Reference proteome</keyword>
<gene>
    <name evidence="2" type="ORF">HID58_004221</name>
</gene>
<evidence type="ECO:0000256" key="1">
    <source>
        <dbReference type="SAM" id="Phobius"/>
    </source>
</evidence>
<dbReference type="Proteomes" id="UP000824890">
    <property type="component" value="Unassembled WGS sequence"/>
</dbReference>
<sequence length="55" mass="6073">MHNIEIVVGPLGCILLIFLFGVYQSKSIVMEFQFNSHFDCIVETSGSVAGPISQR</sequence>
<comment type="caution">
    <text evidence="2">The sequence shown here is derived from an EMBL/GenBank/DDBJ whole genome shotgun (WGS) entry which is preliminary data.</text>
</comment>
<reference evidence="2 3" key="1">
    <citation type="submission" date="2021-05" db="EMBL/GenBank/DDBJ databases">
        <title>Genome Assembly of Synthetic Allotetraploid Brassica napus Reveals Homoeologous Exchanges between Subgenomes.</title>
        <authorList>
            <person name="Davis J.T."/>
        </authorList>
    </citation>
    <scope>NUCLEOTIDE SEQUENCE [LARGE SCALE GENOMIC DNA]</scope>
    <source>
        <strain evidence="3">cv. Da-Ae</strain>
        <tissue evidence="2">Seedling</tissue>
    </source>
</reference>
<protein>
    <submittedName>
        <fullName evidence="2">Uncharacterized protein</fullName>
    </submittedName>
</protein>